<gene>
    <name evidence="4" type="ORF">FHG64_06395</name>
</gene>
<feature type="signal peptide" evidence="3">
    <location>
        <begin position="1"/>
        <end position="25"/>
    </location>
</feature>
<dbReference type="AlphaFoldDB" id="A0A5B7X1T6"/>
<dbReference type="RefSeq" id="WP_139065641.1">
    <property type="nucleotide sequence ID" value="NZ_CP040812.1"/>
</dbReference>
<reference evidence="4 5" key="1">
    <citation type="submission" date="2019-06" db="EMBL/GenBank/DDBJ databases">
        <title>Complete genome sequence of Antarcticibacterium flavum KCTC 52984T from an Antarctic marine sediment.</title>
        <authorList>
            <person name="Lee Y.M."/>
            <person name="Shin S.C."/>
        </authorList>
    </citation>
    <scope>NUCLEOTIDE SEQUENCE [LARGE SCALE GENOMIC DNA]</scope>
    <source>
        <strain evidence="4 5">KCTC 52984</strain>
    </source>
</reference>
<proteinExistence type="predicted"/>
<evidence type="ECO:0000256" key="3">
    <source>
        <dbReference type="SAM" id="SignalP"/>
    </source>
</evidence>
<sequence length="314" mass="36655">MRNFKTFVCTILFSLSITIFSYSQSDSLSQILKNRDTISLTEAQAYKMLYENQINSNTAILSTIFYALGGLGAAVLLVFGSTWWFNEKKVKDLLNNLEDKATDIKNENHTEIKENINQLSAETFNDFNEFKRALENEIKEKINELKKVSTKSKKELKDENQVAITNYQNLLKSYNENLQSQIENYKKQFEANVNLINKELKGINQENKKQLKFHSNQFKRDILKHNAEIAALKGNSNIALMAYLDYSIFLFDSNNHFTFKYVYKDIINCLNKVEFIYTDELEGLNTLTKVAEEEYPKESKQIKELYKELEVRKL</sequence>
<evidence type="ECO:0000256" key="2">
    <source>
        <dbReference type="SAM" id="Phobius"/>
    </source>
</evidence>
<dbReference type="KEGG" id="afla:FHG64_06395"/>
<keyword evidence="2" id="KW-0472">Membrane</keyword>
<evidence type="ECO:0000313" key="5">
    <source>
        <dbReference type="Proteomes" id="UP000309016"/>
    </source>
</evidence>
<accession>A0A5B7X1T6</accession>
<feature type="coiled-coil region" evidence="1">
    <location>
        <begin position="87"/>
        <end position="206"/>
    </location>
</feature>
<dbReference type="Proteomes" id="UP000309016">
    <property type="component" value="Chromosome"/>
</dbReference>
<keyword evidence="3" id="KW-0732">Signal</keyword>
<keyword evidence="1" id="KW-0175">Coiled coil</keyword>
<evidence type="ECO:0000256" key="1">
    <source>
        <dbReference type="SAM" id="Coils"/>
    </source>
</evidence>
<feature type="chain" id="PRO_5023045066" evidence="3">
    <location>
        <begin position="26"/>
        <end position="314"/>
    </location>
</feature>
<dbReference type="EMBL" id="CP040812">
    <property type="protein sequence ID" value="QCY69065.1"/>
    <property type="molecule type" value="Genomic_DNA"/>
</dbReference>
<evidence type="ECO:0000313" key="4">
    <source>
        <dbReference type="EMBL" id="QCY69065.1"/>
    </source>
</evidence>
<keyword evidence="2" id="KW-0812">Transmembrane</keyword>
<name>A0A5B7X1T6_9FLAO</name>
<keyword evidence="2" id="KW-1133">Transmembrane helix</keyword>
<feature type="transmembrane region" description="Helical" evidence="2">
    <location>
        <begin position="64"/>
        <end position="85"/>
    </location>
</feature>
<dbReference type="OrthoDB" id="10011760at2"/>
<keyword evidence="5" id="KW-1185">Reference proteome</keyword>
<protein>
    <submittedName>
        <fullName evidence="4">Uncharacterized protein</fullName>
    </submittedName>
</protein>
<organism evidence="4 5">
    <name type="scientific">Antarcticibacterium flavum</name>
    <dbReference type="NCBI Taxonomy" id="2058175"/>
    <lineage>
        <taxon>Bacteria</taxon>
        <taxon>Pseudomonadati</taxon>
        <taxon>Bacteroidota</taxon>
        <taxon>Flavobacteriia</taxon>
        <taxon>Flavobacteriales</taxon>
        <taxon>Flavobacteriaceae</taxon>
        <taxon>Antarcticibacterium</taxon>
    </lineage>
</organism>